<proteinExistence type="predicted"/>
<protein>
    <submittedName>
        <fullName evidence="1">Uncharacterized protein</fullName>
    </submittedName>
</protein>
<dbReference type="Proteomes" id="UP000610373">
    <property type="component" value="Unassembled WGS sequence"/>
</dbReference>
<evidence type="ECO:0000313" key="2">
    <source>
        <dbReference type="Proteomes" id="UP000610373"/>
    </source>
</evidence>
<name>A0A811T5Q9_9EURY</name>
<sequence length="86" mass="10409">MINRSVLEEQLWTEITDVPIDFLPKLTEIVRTIKRELLISVTDRRYSESQLKKFRNARGSWSDLDIESIYMKFNEDMRRWTLKESV</sequence>
<dbReference type="AlphaFoldDB" id="A0A811T5Q9"/>
<organism evidence="1 2">
    <name type="scientific">Candidatus Argoarchaeum ethanivorans</name>
    <dbReference type="NCBI Taxonomy" id="2608793"/>
    <lineage>
        <taxon>Archaea</taxon>
        <taxon>Methanobacteriati</taxon>
        <taxon>Methanobacteriota</taxon>
        <taxon>Stenosarchaea group</taxon>
        <taxon>Methanomicrobia</taxon>
        <taxon>Methanosarcinales</taxon>
        <taxon>Methanosarcinales incertae sedis</taxon>
        <taxon>GOM Arc I cluster</taxon>
        <taxon>Candidatus Argoarchaeum</taxon>
    </lineage>
</organism>
<dbReference type="EMBL" id="CAJHIO010000014">
    <property type="protein sequence ID" value="CAD6492574.1"/>
    <property type="molecule type" value="Genomic_DNA"/>
</dbReference>
<reference evidence="1" key="1">
    <citation type="submission" date="2020-10" db="EMBL/GenBank/DDBJ databases">
        <authorList>
            <person name="Hahn C.J."/>
            <person name="Laso-Perez R."/>
            <person name="Vulcano F."/>
            <person name="Vaziourakis K.-M."/>
            <person name="Stokke R."/>
            <person name="Steen I.H."/>
            <person name="Teske A."/>
            <person name="Boetius A."/>
            <person name="Liebeke M."/>
            <person name="Amann R."/>
            <person name="Knittel K."/>
        </authorList>
    </citation>
    <scope>NUCLEOTIDE SEQUENCE</scope>
    <source>
        <strain evidence="1">Gfbio:e3339647-f889-4370-9287-4fb5cb688e4c:AG392O15_GoMArc1</strain>
    </source>
</reference>
<accession>A0A811T5Q9</accession>
<gene>
    <name evidence="1" type="ORF">CHKLHMKO_00300</name>
</gene>
<comment type="caution">
    <text evidence="1">The sequence shown here is derived from an EMBL/GenBank/DDBJ whole genome shotgun (WGS) entry which is preliminary data.</text>
</comment>
<evidence type="ECO:0000313" key="1">
    <source>
        <dbReference type="EMBL" id="CAD6492574.1"/>
    </source>
</evidence>